<dbReference type="InterPro" id="IPR006633">
    <property type="entry name" value="Carb-bd_sugar_hydrolysis-dom"/>
</dbReference>
<dbReference type="SMART" id="SM00722">
    <property type="entry name" value="CASH"/>
    <property type="match status" value="3"/>
</dbReference>
<dbReference type="Gene3D" id="2.60.40.10">
    <property type="entry name" value="Immunoglobulins"/>
    <property type="match status" value="6"/>
</dbReference>
<dbReference type="Gene3D" id="2.160.20.10">
    <property type="entry name" value="Single-stranded right-handed beta-helix, Pectin lyase-like"/>
    <property type="match status" value="3"/>
</dbReference>
<organism evidence="5 6">
    <name type="scientific">Methylomonas aurea</name>
    <dbReference type="NCBI Taxonomy" id="2952224"/>
    <lineage>
        <taxon>Bacteria</taxon>
        <taxon>Pseudomonadati</taxon>
        <taxon>Pseudomonadota</taxon>
        <taxon>Gammaproteobacteria</taxon>
        <taxon>Methylococcales</taxon>
        <taxon>Methylococcaceae</taxon>
        <taxon>Methylomonas</taxon>
    </lineage>
</organism>
<feature type="chain" id="PRO_5046034914" evidence="3">
    <location>
        <begin position="16"/>
        <end position="4022"/>
    </location>
</feature>
<dbReference type="InterPro" id="IPR011050">
    <property type="entry name" value="Pectin_lyase_fold/virulence"/>
</dbReference>
<dbReference type="InterPro" id="IPR056823">
    <property type="entry name" value="TEN-like_YD-shell"/>
</dbReference>
<feature type="signal peptide" evidence="3">
    <location>
        <begin position="1"/>
        <end position="15"/>
    </location>
</feature>
<dbReference type="NCBIfam" id="TIGR01643">
    <property type="entry name" value="YD_repeat_2x"/>
    <property type="match status" value="9"/>
</dbReference>
<dbReference type="Proteomes" id="UP001524569">
    <property type="component" value="Unassembled WGS sequence"/>
</dbReference>
<reference evidence="5 6" key="1">
    <citation type="submission" date="2022-07" db="EMBL/GenBank/DDBJ databases">
        <title>Methylomonas rivi sp. nov., Methylomonas rosea sp. nov., Methylomonas aureus sp. nov. and Methylomonas subterranea sp. nov., four novel methanotrophs isolated from a freshwater creek and the deep terrestrial subsurface.</title>
        <authorList>
            <person name="Abin C."/>
            <person name="Sankaranarayanan K."/>
            <person name="Garner C."/>
            <person name="Sindelar R."/>
            <person name="Kotary K."/>
            <person name="Garner R."/>
            <person name="Barclay S."/>
            <person name="Lawson P."/>
            <person name="Krumholz L."/>
        </authorList>
    </citation>
    <scope>NUCLEOTIDE SEQUENCE [LARGE SCALE GENOMIC DNA]</scope>
    <source>
        <strain evidence="5 6">SURF-1</strain>
    </source>
</reference>
<gene>
    <name evidence="5" type="ORF">NP603_15965</name>
</gene>
<dbReference type="Pfam" id="PF13229">
    <property type="entry name" value="Beta_helix"/>
    <property type="match status" value="3"/>
</dbReference>
<evidence type="ECO:0000313" key="6">
    <source>
        <dbReference type="Proteomes" id="UP001524569"/>
    </source>
</evidence>
<evidence type="ECO:0000256" key="1">
    <source>
        <dbReference type="ARBA" id="ARBA00022737"/>
    </source>
</evidence>
<dbReference type="EMBL" id="JANIBM010000026">
    <property type="protein sequence ID" value="MCQ8182619.1"/>
    <property type="molecule type" value="Genomic_DNA"/>
</dbReference>
<feature type="compositionally biased region" description="Gly residues" evidence="2">
    <location>
        <begin position="2716"/>
        <end position="2731"/>
    </location>
</feature>
<dbReference type="Gene3D" id="2.180.10.10">
    <property type="entry name" value="RHS repeat-associated core"/>
    <property type="match status" value="4"/>
</dbReference>
<dbReference type="PANTHER" id="PTHR32305">
    <property type="match status" value="1"/>
</dbReference>
<dbReference type="SUPFAM" id="SSF51126">
    <property type="entry name" value="Pectin lyase-like"/>
    <property type="match status" value="3"/>
</dbReference>
<dbReference type="PANTHER" id="PTHR32305:SF15">
    <property type="entry name" value="PROTEIN RHSA-RELATED"/>
    <property type="match status" value="1"/>
</dbReference>
<dbReference type="InterPro" id="IPR036116">
    <property type="entry name" value="FN3_sf"/>
</dbReference>
<accession>A0ABT1UK62</accession>
<evidence type="ECO:0000256" key="3">
    <source>
        <dbReference type="SAM" id="SignalP"/>
    </source>
</evidence>
<dbReference type="SUPFAM" id="SSF49265">
    <property type="entry name" value="Fibronectin type III"/>
    <property type="match status" value="1"/>
</dbReference>
<dbReference type="InterPro" id="IPR013783">
    <property type="entry name" value="Ig-like_fold"/>
</dbReference>
<sequence length="4022" mass="433561">MFVAFLMLSIQATLAAAGNPPAQEIPAQTITANTTWPNIGVPYHVAGNITVASGATLTVAAGTELAFAPSAALTVNGSLSVQGLAEQNVEFRRDDPAQAWGGIVLNAGSSSNLRQARIRGAATCVTVNGGTQDIANSVISECTGNGVYLSSATNVILANSHIVQNATGVYVDSGSPKIENNLIVENSGYGIFSNSSAAPKIRYNTIDLNGDDGVYFYFPSASLVFENNIVTRNRTGLYAYAGSDFTRGYNNVWGNGTDRTYGHSSYTYIATPKASEISSDPQYQSPYLGDWRLNAGSPSRTASSAGGEIGAYGNGGNVAVYNPGYSTTPTTSGILTQNERWSGDVVLTGDVTVNWPWRLVIEPGTRIKLPANASLTVNSLASLVGTAESPIIFEPSAGGRWSGLTIGNDAAASVVRHVQITGANTCLSLSGTAHEINHNIFNGCGSGIMVNSGGPRIENNLIVENSGYGIFSNSSAAPKIRYNTIDLNGDDGVYFHFPSASLVFENNIVTRNRTGLYAYAGSDFTRGYNNVWGNGTDRTYGHSSYTYIATPKASEISSDPQYLDPYLGDRRLTASSPSKTASATGGELGAYGNGGEAPVFDPVYSTTPTTSGSLTQNERWSGEVVLTGSVTVARPWRLDIEPGTVIKVPANASLTVDSVSSIVGTAQQPIVFEALFAGSQWNGIVLSASASGSAIKHARMSGASTCISVYGPVHEISRNLISGCANGVMVYDGSPRIENNLIVDNSGYGIYSNSSAAPRIRYNTIDLNGDDGVYFYFPSASLVFENNIVTRNRTGLYAYAGSDFTRGYNNVWGNGTDRTYGHGSYTYIATPKTTEQSIDPQYSDNDRHLAANSPSKAASSDGTELGAYGGRMILPMPSVTPVASPTAETEITLSGLKSAATGIAVNGVVVVAPDAQTAWSVPVPLVSGINLLTLYAVDEQGHRSDSVMLRVVRDTSAPTISGSTPANGARVTGPLSEVRIRLSDSQGAIDYTQALASARVAGQAQGLIGGQWSRSGNELIFTANSPLAKDVYSVSTLVKDGLGNSGLVSTIFTVIDGADLPQSAPVISNIRFNNQPLTSGASLGKPGTLAINADDNNGIGRVEFSVDGQLFATDSIGSNSFSAFWDIASFSDGAHVLQIDAYDTLGNKATTTVNLTIALSAPAAPTIAAPTNGLLTNQLQTTVSGVAEKGSQIVLFGNGVQIAGPLALDSNNRFLGSIALQLGSNSLQAAAENRGGRSALSNAVLVTVDASIPPTPAGLTAVSRESGVIRLNWNAVQANGVAGYALYRSASPFESIAQATRVNNQLLMATSFDDFPGIDGQYYYRLVVVNNAGTASAVSNQANASADATPPRATAISYTPSGAFDANSGRMGLGRVAVDVDVSETLSEKPFLTLTPDGGAPVAVELAKLSDTRYHGVFDISDETLTGTAYAVFSARDRYGNRGTEIDAGATIQIDTDGPKVVRLNVLPGDPIKNDPQPAALQVELELDAELAHNATPELTYQLSGPARTEQKAALTRQSAKVWTASFTLPADAGLAEIETLTLSLQAEDDLGNPSQPIVGGNRFQVYQGQLQPLDPPSGLSGQGLAGGRVKLQWLPVNGAVDYQLFRAAPGENELTPYRRTGSMTEWTDQTSVDGAHRYAIASVRSANAQEAVSGYGEIVEVNADATPPTPPTGLALVLTGSGIRADWQAPANEQGLSYRYYRSAAAIQSVANLTAIHSDISKLFALDQSPSPADHYYSVTAVDAAGNESLPAASQYLNFTLLPVSELVVAQTDQSLPELNWQTSGGDNGFNVYLRDNGLWLKLNQNPLNAPTYTDTGYAETQRHYAVAQVDANGAEGPRREVLLPKVSVTAPTGGLARGLMNRLDYTVTNGSDRPLSVLRVNAQIGAYHYSSEGLTLAAGESRVIPVIFAGHADLADTADLTSTVEVAAETGEVSRIISNSKISVGEGALVANLLSADFVRGANGQVRFSLFNSSSAEIEIVTALGRGGADSDEIRFQLRDQDGNVLATRAFRQSLDAKAVTLPDGRTVIRIPPGETFVSEPVTISVPLAAPDNVYLYGEIDHFYYHLGRSGEAAIAGNKTQRPLKLVDVAYRGEISSISPAHSFGNEDVVISGRAMDNGSNQALAWAPLKLVISVNGFERVVDVVSDRLGQFSYRFKPLPGESGRYQVAAIHPDLQDRPLQSEFSIGRVLTDLSQIKLTSPRNVDQNIPLRLSAGSGAAATGVRVAFEAADQPLGALPAGIQLSLPPAVDLAPGDTVPVTVNFRADGTAPASGVVVLSIKSHEAGSQTLAKVRVDYTLSEAKPVLAFSPGYLETGVARGASATETLTLDNRGLADLHDLRLDLMTPSGNPAPSWVSLVSPARIDTLAVGQTTAVTLAFSPNQAVAEGLQEFRLRLSSADTDPVDVNVYAAVTQSGIGQVKFHLSNIYTATLDRNGVAIPGLAGAQIRLQNEAVTSIDRTQTSDQAGESLFTDLPAGRYKFKATAANHQEVIGRLTVKPGLTQVQEVFLDYDLVSVEWSVTEVPLQDRYEITLNATYETDVPAPVVVMEPASINIPDMNPGEVHYGELTLTNYGLIRAEELNFQVPSGDNGFRIELMGALPTTLEAKERVTVPYRIVALNKIRAFPNDPNDPSDPSDPGNERPSTNHCIVKGYEVRVSYIYKCINGQIRSSAVYHYIYYARGKCSKPTLYGGIGKSGPGTAGGLRVPAGGGYGSSSGGTISIGGGSGGSGTQPSYRPPANPLNPDDCIPAANPDEPQKPCPRGLKPRGGLKNIPTGSSVHGVLREYQDFVEDLKIKSLDGYVSVERRFYDNKWHWEHERTRLKLTKDVYTGLIVSIDRGSVIYKPAIFGSEAVFRNHKYRIVKSETGFTWEDTDGNWEQYDAIGRIQARGSKASQSWKLTYNDSETKHPSGLTDRNSNQILWFEYNTDGLLLSVTDKAGRKVQYRYNGDLLTKVIDPTGAELAYEYDDKNRLVSKVDALGRAVQIGYHRNGDVASVVDDEGRATYFEFGYDKAVKERYAQIKTAAGKITEIWYSDDGDVLRSAVNGRRVKTEETDGRTDISTDEKGNVIRITRDEWDKITRIVYPDDSEAKFEYENVYHQIKRQIDQRGNVTEYSYDAKGNLIRRVEAKGTPAERVTIYAYDADSHLNEMTLLGDDDTSSATTRFSFEADGNLASLTDPEGNRTQFLAYDPSGNPIKVKDARGNEWNLTYDAKGRLIGRTDPEGNITVFEFDGNGNRVATVDANSQRREFAYNQRKQVVRVTDPLGHAKTVSYNSDGLPVLVTDEIGSLLVNDFDNEQRLLATKVGPENNGYQIRYQYDDTGTVFADSSKPVQIDYPTYSTRLYYDRLQRVVRNTDQLDADTQQSVSREYDASGNVTAETDQEGRTTYHEYDALNRLRQTTDPAGGVTRFAYNDLGKLIALTDPNGGVTRFEHDRNGRVTAEIRPMGETTHYQYDAAGNRIALLDAKGQAIRYQYSPANRLLSEQHFADSQSQTPVKTIHYSYDKLGRLTGYDDGTTSATYSYDALGRLTSTATDYGSFTLTTAYSYYANGQKESFTGPDGVTYRYLYDAANRLIALELPDGKRVTYNGYTWNSPNRVTLPGGVTTDYTYDALQRVNQIHSKDPLQNTLLNYRYQRSAGGNITGKLTEHGDYAYQYDVLDRLSGVDNPTLTDEAYTYDALGNRKTAANTVGEWQYDANNRLLSYPGNNFAYDANGNLQTKTALGSQRVYRHDIANRLTRVERTDGSAVAEYYYDPFGRRLWKDVAGVRTHFAYAEEGLVGEFDGQGGLIKSYGYQPDSLWSTGPLFQWVNGQYYWYQHDHLMTPQKMVDSNGLVVWSARQEAFGNMHVSLAAVENNLRFPGQYYDQETTLFYNLQRYYDAKLSRYISEDSDRKAIQANLYQYSFVNPIKYYDPTGEFVPLVLGVLGRGALILGKDYLEDAGKCYLKCKTFNYVADVFNSSCNKGDCLPDCFLQPFNDPLGYFLPKYLPKFLPPPILEGYEEFDKARELGLEAGEYLLLPFI</sequence>
<protein>
    <submittedName>
        <fullName evidence="5">Right-handed parallel beta-helix repeat-containing protein</fullName>
    </submittedName>
</protein>
<feature type="region of interest" description="Disordered" evidence="2">
    <location>
        <begin position="2716"/>
        <end position="2774"/>
    </location>
</feature>
<dbReference type="RefSeq" id="WP_256611947.1">
    <property type="nucleotide sequence ID" value="NZ_JANIBM010000026.1"/>
</dbReference>
<keyword evidence="6" id="KW-1185">Reference proteome</keyword>
<keyword evidence="1" id="KW-0677">Repeat</keyword>
<dbReference type="InterPro" id="IPR050708">
    <property type="entry name" value="T6SS_VgrG/RHS"/>
</dbReference>
<comment type="caution">
    <text evidence="5">The sequence shown here is derived from an EMBL/GenBank/DDBJ whole genome shotgun (WGS) entry which is preliminary data.</text>
</comment>
<keyword evidence="3" id="KW-0732">Signal</keyword>
<feature type="domain" description="Carbohydrate-binding/sugar hydrolysis" evidence="4">
    <location>
        <begin position="107"/>
        <end position="240"/>
    </location>
</feature>
<feature type="domain" description="Carbohydrate-binding/sugar hydrolysis" evidence="4">
    <location>
        <begin position="361"/>
        <end position="519"/>
    </location>
</feature>
<dbReference type="Pfam" id="PF17957">
    <property type="entry name" value="Big_7"/>
    <property type="match status" value="1"/>
</dbReference>
<dbReference type="InterPro" id="IPR006530">
    <property type="entry name" value="YD"/>
</dbReference>
<dbReference type="SUPFAM" id="SSF82171">
    <property type="entry name" value="DPP6 N-terminal domain-like"/>
    <property type="match status" value="2"/>
</dbReference>
<dbReference type="Pfam" id="PF05593">
    <property type="entry name" value="RHS_repeat"/>
    <property type="match status" value="2"/>
</dbReference>
<feature type="region of interest" description="Disordered" evidence="2">
    <location>
        <begin position="3360"/>
        <end position="3383"/>
    </location>
</feature>
<proteinExistence type="predicted"/>
<dbReference type="NCBIfam" id="TIGR03696">
    <property type="entry name" value="Rhs_assc_core"/>
    <property type="match status" value="1"/>
</dbReference>
<evidence type="ECO:0000259" key="4">
    <source>
        <dbReference type="SMART" id="SM00722"/>
    </source>
</evidence>
<feature type="domain" description="Carbohydrate-binding/sugar hydrolysis" evidence="4">
    <location>
        <begin position="640"/>
        <end position="799"/>
    </location>
</feature>
<dbReference type="InterPro" id="IPR012334">
    <property type="entry name" value="Pectin_lyas_fold"/>
</dbReference>
<dbReference type="InterPro" id="IPR031325">
    <property type="entry name" value="RHS_repeat"/>
</dbReference>
<name>A0ABT1UK62_9GAMM</name>
<dbReference type="SMART" id="SM00710">
    <property type="entry name" value="PbH1"/>
    <property type="match status" value="13"/>
</dbReference>
<dbReference type="Pfam" id="PF25023">
    <property type="entry name" value="TEN_YD-shell"/>
    <property type="match status" value="4"/>
</dbReference>
<evidence type="ECO:0000313" key="5">
    <source>
        <dbReference type="EMBL" id="MCQ8182619.1"/>
    </source>
</evidence>
<feature type="region of interest" description="Disordered" evidence="2">
    <location>
        <begin position="2626"/>
        <end position="2647"/>
    </location>
</feature>
<evidence type="ECO:0000256" key="2">
    <source>
        <dbReference type="SAM" id="MobiDB-lite"/>
    </source>
</evidence>
<dbReference type="InterPro" id="IPR022385">
    <property type="entry name" value="Rhs_assc_core"/>
</dbReference>
<dbReference type="InterPro" id="IPR006626">
    <property type="entry name" value="PbH1"/>
</dbReference>
<dbReference type="InterPro" id="IPR039448">
    <property type="entry name" value="Beta_helix"/>
</dbReference>